<evidence type="ECO:0000256" key="3">
    <source>
        <dbReference type="ARBA" id="ARBA00022989"/>
    </source>
</evidence>
<evidence type="ECO:0000313" key="8">
    <source>
        <dbReference type="Proteomes" id="UP000729733"/>
    </source>
</evidence>
<evidence type="ECO:0000259" key="6">
    <source>
        <dbReference type="Pfam" id="PF04932"/>
    </source>
</evidence>
<keyword evidence="3 5" id="KW-1133">Transmembrane helix</keyword>
<feature type="transmembrane region" description="Helical" evidence="5">
    <location>
        <begin position="305"/>
        <end position="334"/>
    </location>
</feature>
<sequence>MGAVGFFVLSLKIWQLNYQQIIVSRLNQCWGILTILLIASSVFAEYSQAAWLGMANLIPFFWLFIALQELLKQPIQLKQLSWILILPSLPVVLLGFAQLYLAWETPSWVESIFGWELVSGGVPEERMSSVFIYTNFLAIYLAIAFILALGLWLDSWLTRRQTSQLKQARILWILSAILLADISGLVLTSSRNAWGLAVISFMAYGVFMGWQWLIWAVTGAATTILWASFVPHFGGMQLRKIVPPFFWARLADRAYVRPVETLRITQWQFCWDLIQERPFLGWGLRNFSPLYEAKMNYWFGHPHNLFLMLGAETGIIFVLLLIGIVGLIMYRAIMMLINWKSDRFKIIYFSYLVAFSCCILFNLLDVTIFDFRVNTIIWILLAAIAGTVRSQGHIL</sequence>
<feature type="transmembrane region" description="Helical" evidence="5">
    <location>
        <begin position="170"/>
        <end position="190"/>
    </location>
</feature>
<dbReference type="InterPro" id="IPR051533">
    <property type="entry name" value="WaaL-like"/>
</dbReference>
<dbReference type="Pfam" id="PF04932">
    <property type="entry name" value="Wzy_C"/>
    <property type="match status" value="1"/>
</dbReference>
<comment type="caution">
    <text evidence="7">The sequence shown here is derived from an EMBL/GenBank/DDBJ whole genome shotgun (WGS) entry which is preliminary data.</text>
</comment>
<keyword evidence="7" id="KW-0436">Ligase</keyword>
<keyword evidence="8" id="KW-1185">Reference proteome</keyword>
<evidence type="ECO:0000313" key="7">
    <source>
        <dbReference type="EMBL" id="MCC0176505.1"/>
    </source>
</evidence>
<evidence type="ECO:0000256" key="5">
    <source>
        <dbReference type="SAM" id="Phobius"/>
    </source>
</evidence>
<evidence type="ECO:0000256" key="1">
    <source>
        <dbReference type="ARBA" id="ARBA00004141"/>
    </source>
</evidence>
<accession>A0A964BNH7</accession>
<feature type="domain" description="O-antigen ligase-related" evidence="6">
    <location>
        <begin position="178"/>
        <end position="321"/>
    </location>
</feature>
<dbReference type="EMBL" id="JADWDC010000010">
    <property type="protein sequence ID" value="MCC0176505.1"/>
    <property type="molecule type" value="Genomic_DNA"/>
</dbReference>
<gene>
    <name evidence="7" type="ORF">I4641_05870</name>
</gene>
<dbReference type="Proteomes" id="UP000729733">
    <property type="component" value="Unassembled WGS sequence"/>
</dbReference>
<dbReference type="InterPro" id="IPR007016">
    <property type="entry name" value="O-antigen_ligase-rel_domated"/>
</dbReference>
<evidence type="ECO:0000256" key="4">
    <source>
        <dbReference type="ARBA" id="ARBA00023136"/>
    </source>
</evidence>
<name>A0A964BNH7_9CYAN</name>
<protein>
    <submittedName>
        <fullName evidence="7">O-antigen ligase family protein</fullName>
    </submittedName>
</protein>
<dbReference type="AlphaFoldDB" id="A0A964BNH7"/>
<dbReference type="PANTHER" id="PTHR37422">
    <property type="entry name" value="TEICHURONIC ACID BIOSYNTHESIS PROTEIN TUAE"/>
    <property type="match status" value="1"/>
</dbReference>
<dbReference type="GO" id="GO:0016874">
    <property type="term" value="F:ligase activity"/>
    <property type="evidence" value="ECO:0007669"/>
    <property type="project" value="UniProtKB-KW"/>
</dbReference>
<feature type="transmembrane region" description="Helical" evidence="5">
    <location>
        <begin position="210"/>
        <end position="230"/>
    </location>
</feature>
<feature type="transmembrane region" description="Helical" evidence="5">
    <location>
        <begin position="371"/>
        <end position="388"/>
    </location>
</feature>
<feature type="transmembrane region" description="Helical" evidence="5">
    <location>
        <begin position="80"/>
        <end position="103"/>
    </location>
</feature>
<reference evidence="7" key="1">
    <citation type="journal article" date="2021" name="Antonie Van Leeuwenhoek">
        <title>Draft genome and description of Waterburya agarophytonicola gen. nov. sp. nov. (Pleurocapsales, Cyanobacteria): a seaweed symbiont.</title>
        <authorList>
            <person name="Bonthond G."/>
            <person name="Shalygin S."/>
            <person name="Bayer T."/>
            <person name="Weinberger F."/>
        </authorList>
    </citation>
    <scope>NUCLEOTIDE SEQUENCE</scope>
    <source>
        <strain evidence="7">KI4</strain>
    </source>
</reference>
<dbReference type="PANTHER" id="PTHR37422:SF13">
    <property type="entry name" value="LIPOPOLYSACCHARIDE BIOSYNTHESIS PROTEIN PA4999-RELATED"/>
    <property type="match status" value="1"/>
</dbReference>
<feature type="transmembrane region" description="Helical" evidence="5">
    <location>
        <begin position="49"/>
        <end position="68"/>
    </location>
</feature>
<dbReference type="GO" id="GO:0016020">
    <property type="term" value="C:membrane"/>
    <property type="evidence" value="ECO:0007669"/>
    <property type="project" value="UniProtKB-SubCell"/>
</dbReference>
<evidence type="ECO:0000256" key="2">
    <source>
        <dbReference type="ARBA" id="ARBA00022692"/>
    </source>
</evidence>
<feature type="transmembrane region" description="Helical" evidence="5">
    <location>
        <begin position="346"/>
        <end position="364"/>
    </location>
</feature>
<feature type="transmembrane region" description="Helical" evidence="5">
    <location>
        <begin position="21"/>
        <end position="43"/>
    </location>
</feature>
<comment type="subcellular location">
    <subcellularLocation>
        <location evidence="1">Membrane</location>
        <topology evidence="1">Multi-pass membrane protein</topology>
    </subcellularLocation>
</comment>
<keyword evidence="4 5" id="KW-0472">Membrane</keyword>
<dbReference type="RefSeq" id="WP_229639543.1">
    <property type="nucleotide sequence ID" value="NZ_JADWDC010000010.1"/>
</dbReference>
<feature type="transmembrane region" description="Helical" evidence="5">
    <location>
        <begin position="130"/>
        <end position="149"/>
    </location>
</feature>
<organism evidence="7 8">
    <name type="scientific">Waterburya agarophytonicola KI4</name>
    <dbReference type="NCBI Taxonomy" id="2874699"/>
    <lineage>
        <taxon>Bacteria</taxon>
        <taxon>Bacillati</taxon>
        <taxon>Cyanobacteriota</taxon>
        <taxon>Cyanophyceae</taxon>
        <taxon>Pleurocapsales</taxon>
        <taxon>Hyellaceae</taxon>
        <taxon>Waterburya</taxon>
        <taxon>Waterburya agarophytonicola</taxon>
    </lineage>
</organism>
<proteinExistence type="predicted"/>
<keyword evidence="2 5" id="KW-0812">Transmembrane</keyword>